<reference evidence="1 2" key="1">
    <citation type="submission" date="2024-02" db="EMBL/GenBank/DDBJ databases">
        <title>Herpetosiphon gulosus NBRC 112829.</title>
        <authorList>
            <person name="Ichikawa N."/>
            <person name="Katano-Makiyama Y."/>
            <person name="Hidaka K."/>
        </authorList>
    </citation>
    <scope>NUCLEOTIDE SEQUENCE [LARGE SCALE GENOMIC DNA]</scope>
    <source>
        <strain evidence="1 2">NBRC 112829</strain>
    </source>
</reference>
<evidence type="ECO:0000313" key="2">
    <source>
        <dbReference type="Proteomes" id="UP001428290"/>
    </source>
</evidence>
<dbReference type="EMBL" id="BAABRU010000003">
    <property type="protein sequence ID" value="GAA5527200.1"/>
    <property type="molecule type" value="Genomic_DNA"/>
</dbReference>
<protein>
    <submittedName>
        <fullName evidence="1">Uncharacterized protein</fullName>
    </submittedName>
</protein>
<comment type="caution">
    <text evidence="1">The sequence shown here is derived from an EMBL/GenBank/DDBJ whole genome shotgun (WGS) entry which is preliminary data.</text>
</comment>
<accession>A0ABP9WYG2</accession>
<organism evidence="1 2">
    <name type="scientific">Herpetosiphon gulosus</name>
    <dbReference type="NCBI Taxonomy" id="1973496"/>
    <lineage>
        <taxon>Bacteria</taxon>
        <taxon>Bacillati</taxon>
        <taxon>Chloroflexota</taxon>
        <taxon>Chloroflexia</taxon>
        <taxon>Herpetosiphonales</taxon>
        <taxon>Herpetosiphonaceae</taxon>
        <taxon>Herpetosiphon</taxon>
    </lineage>
</organism>
<gene>
    <name evidence="1" type="ORF">Hgul01_00984</name>
</gene>
<keyword evidence="2" id="KW-1185">Reference proteome</keyword>
<dbReference type="Proteomes" id="UP001428290">
    <property type="component" value="Unassembled WGS sequence"/>
</dbReference>
<sequence>MIKKLRLAAEYACFPLWWDDGAQFGDLDPRELPISSQLQQALMDWSEQFDAIYNLDDPATSSFRNLAAERLFAEQGLILAQQLQTELGCDYHICYSYRVGNQD</sequence>
<dbReference type="RefSeq" id="WP_345720841.1">
    <property type="nucleotide sequence ID" value="NZ_BAABRU010000003.1"/>
</dbReference>
<proteinExistence type="predicted"/>
<name>A0ABP9WYG2_9CHLR</name>
<evidence type="ECO:0000313" key="1">
    <source>
        <dbReference type="EMBL" id="GAA5527200.1"/>
    </source>
</evidence>